<evidence type="ECO:0000313" key="4">
    <source>
        <dbReference type="Proteomes" id="UP001139012"/>
    </source>
</evidence>
<organism evidence="2 5">
    <name type="scientific">Bradyrhizobium zhengyangense</name>
    <dbReference type="NCBI Taxonomy" id="2911009"/>
    <lineage>
        <taxon>Bacteria</taxon>
        <taxon>Pseudomonadati</taxon>
        <taxon>Pseudomonadota</taxon>
        <taxon>Alphaproteobacteria</taxon>
        <taxon>Hyphomicrobiales</taxon>
        <taxon>Nitrobacteraceae</taxon>
        <taxon>Bradyrhizobium</taxon>
    </lineage>
</organism>
<evidence type="ECO:0000313" key="2">
    <source>
        <dbReference type="EMBL" id="MCG2626829.1"/>
    </source>
</evidence>
<dbReference type="AlphaFoldDB" id="A0A9X1R9R7"/>
<comment type="caution">
    <text evidence="2">The sequence shown here is derived from an EMBL/GenBank/DDBJ whole genome shotgun (WGS) entry which is preliminary data.</text>
</comment>
<evidence type="ECO:0000313" key="3">
    <source>
        <dbReference type="EMBL" id="MCG2666484.1"/>
    </source>
</evidence>
<name>A0A9X1R9R7_9BRAD</name>
<keyword evidence="4" id="KW-1185">Reference proteome</keyword>
<proteinExistence type="predicted"/>
<dbReference type="EMBL" id="JAKLTY010000005">
    <property type="protein sequence ID" value="MCG2626829.1"/>
    <property type="molecule type" value="Genomic_DNA"/>
</dbReference>
<feature type="domain" description="DUF6894" evidence="1">
    <location>
        <begin position="3"/>
        <end position="71"/>
    </location>
</feature>
<dbReference type="Pfam" id="PF21834">
    <property type="entry name" value="DUF6894"/>
    <property type="match status" value="1"/>
</dbReference>
<dbReference type="Proteomes" id="UP001139012">
    <property type="component" value="Unassembled WGS sequence"/>
</dbReference>
<sequence>MPRFHFDIHEDSRLIRDEDGQNFASVDVARKEAMLTGASIAREAFVAGSADQVVVDVREDEHAPCLKISITLEVEEPADG</sequence>
<gene>
    <name evidence="3" type="ORF">L6637_05965</name>
    <name evidence="2" type="ORF">L6654_09355</name>
</gene>
<dbReference type="EMBL" id="JAKLUA010000001">
    <property type="protein sequence ID" value="MCG2666484.1"/>
    <property type="molecule type" value="Genomic_DNA"/>
</dbReference>
<evidence type="ECO:0000313" key="5">
    <source>
        <dbReference type="Proteomes" id="UP001139054"/>
    </source>
</evidence>
<evidence type="ECO:0000259" key="1">
    <source>
        <dbReference type="Pfam" id="PF21834"/>
    </source>
</evidence>
<dbReference type="InterPro" id="IPR054189">
    <property type="entry name" value="DUF6894"/>
</dbReference>
<accession>A0A9X1R9R7</accession>
<reference evidence="2" key="1">
    <citation type="submission" date="2022-01" db="EMBL/GenBank/DDBJ databases">
        <title>Genome sequnece data of strain Bradyrhizobium sp. nov.</title>
        <authorList>
            <person name="Zhang J."/>
        </authorList>
    </citation>
    <scope>NUCLEOTIDE SEQUENCE</scope>
    <source>
        <strain evidence="3">WYCCWR 12774</strain>
        <strain evidence="2">WYCCWR 13023</strain>
    </source>
</reference>
<dbReference type="RefSeq" id="WP_237858714.1">
    <property type="nucleotide sequence ID" value="NZ_JAKLTY010000005.1"/>
</dbReference>
<protein>
    <recommendedName>
        <fullName evidence="1">DUF6894 domain-containing protein</fullName>
    </recommendedName>
</protein>
<dbReference type="Proteomes" id="UP001139054">
    <property type="component" value="Unassembled WGS sequence"/>
</dbReference>